<reference evidence="1 2" key="1">
    <citation type="journal article" date="2012" name="Nat. Biotechnol.">
        <title>Draft genome sequence of pigeonpea (Cajanus cajan), an orphan legume crop of resource-poor farmers.</title>
        <authorList>
            <person name="Varshney R.K."/>
            <person name="Chen W."/>
            <person name="Li Y."/>
            <person name="Bharti A.K."/>
            <person name="Saxena R.K."/>
            <person name="Schlueter J.A."/>
            <person name="Donoghue M.T."/>
            <person name="Azam S."/>
            <person name="Fan G."/>
            <person name="Whaley A.M."/>
            <person name="Farmer A.D."/>
            <person name="Sheridan J."/>
            <person name="Iwata A."/>
            <person name="Tuteja R."/>
            <person name="Penmetsa R.V."/>
            <person name="Wu W."/>
            <person name="Upadhyaya H.D."/>
            <person name="Yang S.P."/>
            <person name="Shah T."/>
            <person name="Saxena K.B."/>
            <person name="Michael T."/>
            <person name="McCombie W.R."/>
            <person name="Yang B."/>
            <person name="Zhang G."/>
            <person name="Yang H."/>
            <person name="Wang J."/>
            <person name="Spillane C."/>
            <person name="Cook D.R."/>
            <person name="May G.D."/>
            <person name="Xu X."/>
            <person name="Jackson S.A."/>
        </authorList>
    </citation>
    <scope>NUCLEOTIDE SEQUENCE [LARGE SCALE GENOMIC DNA]</scope>
    <source>
        <strain evidence="2">cv. Asha</strain>
    </source>
</reference>
<dbReference type="Proteomes" id="UP000075243">
    <property type="component" value="Chromosome 6"/>
</dbReference>
<proteinExistence type="predicted"/>
<evidence type="ECO:0000313" key="1">
    <source>
        <dbReference type="EMBL" id="KYP66352.1"/>
    </source>
</evidence>
<keyword evidence="2" id="KW-1185">Reference proteome</keyword>
<evidence type="ECO:0000313" key="2">
    <source>
        <dbReference type="Proteomes" id="UP000075243"/>
    </source>
</evidence>
<name>A0A151TH32_CAJCA</name>
<accession>A0A151TH32</accession>
<dbReference type="PANTHER" id="PTHR33116">
    <property type="entry name" value="REVERSE TRANSCRIPTASE ZINC-BINDING DOMAIN-CONTAINING PROTEIN-RELATED-RELATED"/>
    <property type="match status" value="1"/>
</dbReference>
<gene>
    <name evidence="1" type="ORF">KK1_012641</name>
</gene>
<dbReference type="PANTHER" id="PTHR33116:SF70">
    <property type="entry name" value="NON-LTR RETROELEMENT REVERSE TRANSCRIPTASE-LIKE PROTEIN"/>
    <property type="match status" value="1"/>
</dbReference>
<dbReference type="AlphaFoldDB" id="A0A151TH32"/>
<sequence>MQMVHLPRKFCDDIDHICRNFLWGDFDDHKNIHAVEWDEICRPKEGGLGLRKRKDVNDTFMIKNCWSILTQPEKP</sequence>
<dbReference type="EMBL" id="CM003608">
    <property type="protein sequence ID" value="KYP66352.1"/>
    <property type="molecule type" value="Genomic_DNA"/>
</dbReference>
<protein>
    <submittedName>
        <fullName evidence="1">Ribonuclease H protein At1g65750 family</fullName>
    </submittedName>
</protein>
<organism evidence="1 2">
    <name type="scientific">Cajanus cajan</name>
    <name type="common">Pigeon pea</name>
    <name type="synonym">Cajanus indicus</name>
    <dbReference type="NCBI Taxonomy" id="3821"/>
    <lineage>
        <taxon>Eukaryota</taxon>
        <taxon>Viridiplantae</taxon>
        <taxon>Streptophyta</taxon>
        <taxon>Embryophyta</taxon>
        <taxon>Tracheophyta</taxon>
        <taxon>Spermatophyta</taxon>
        <taxon>Magnoliopsida</taxon>
        <taxon>eudicotyledons</taxon>
        <taxon>Gunneridae</taxon>
        <taxon>Pentapetalae</taxon>
        <taxon>rosids</taxon>
        <taxon>fabids</taxon>
        <taxon>Fabales</taxon>
        <taxon>Fabaceae</taxon>
        <taxon>Papilionoideae</taxon>
        <taxon>50 kb inversion clade</taxon>
        <taxon>NPAAA clade</taxon>
        <taxon>indigoferoid/millettioid clade</taxon>
        <taxon>Phaseoleae</taxon>
        <taxon>Cajanus</taxon>
    </lineage>
</organism>
<dbReference type="Gramene" id="C.cajan_12267.t">
    <property type="protein sequence ID" value="C.cajan_12267.t.cds1"/>
    <property type="gene ID" value="C.cajan_12267"/>
</dbReference>